<feature type="non-terminal residue" evidence="1">
    <location>
        <position position="1"/>
    </location>
</feature>
<dbReference type="EMBL" id="JASSZA010000001">
    <property type="protein sequence ID" value="KAK2120599.1"/>
    <property type="molecule type" value="Genomic_DNA"/>
</dbReference>
<comment type="caution">
    <text evidence="1">The sequence shown here is derived from an EMBL/GenBank/DDBJ whole genome shotgun (WGS) entry which is preliminary data.</text>
</comment>
<sequence>PLPCPGPPCHTLDPLPHPGPPAMPWTPAMPWALLSHPGTPCNALDPLPHPGPHGQKCRSPHFLYSPLRSDLLSPKSLC</sequence>
<gene>
    <name evidence="1" type="ORF">P7K49_001985</name>
</gene>
<protein>
    <recommendedName>
        <fullName evidence="3">Dopamine receptor D4</fullName>
    </recommendedName>
</protein>
<reference evidence="1 2" key="1">
    <citation type="submission" date="2023-05" db="EMBL/GenBank/DDBJ databases">
        <title>B98-5 Cell Line De Novo Hybrid Assembly: An Optical Mapping Approach.</title>
        <authorList>
            <person name="Kananen K."/>
            <person name="Auerbach J.A."/>
            <person name="Kautto E."/>
            <person name="Blachly J.S."/>
        </authorList>
    </citation>
    <scope>NUCLEOTIDE SEQUENCE [LARGE SCALE GENOMIC DNA]</scope>
    <source>
        <strain evidence="1">B95-8</strain>
        <tissue evidence="1">Cell line</tissue>
    </source>
</reference>
<name>A0ABQ9WG14_SAGOE</name>
<keyword evidence="2" id="KW-1185">Reference proteome</keyword>
<accession>A0ABQ9WG14</accession>
<proteinExistence type="predicted"/>
<evidence type="ECO:0008006" key="3">
    <source>
        <dbReference type="Google" id="ProtNLM"/>
    </source>
</evidence>
<dbReference type="Proteomes" id="UP001266305">
    <property type="component" value="Unassembled WGS sequence"/>
</dbReference>
<evidence type="ECO:0000313" key="2">
    <source>
        <dbReference type="Proteomes" id="UP001266305"/>
    </source>
</evidence>
<evidence type="ECO:0000313" key="1">
    <source>
        <dbReference type="EMBL" id="KAK2120599.1"/>
    </source>
</evidence>
<organism evidence="1 2">
    <name type="scientific">Saguinus oedipus</name>
    <name type="common">Cotton-top tamarin</name>
    <name type="synonym">Oedipomidas oedipus</name>
    <dbReference type="NCBI Taxonomy" id="9490"/>
    <lineage>
        <taxon>Eukaryota</taxon>
        <taxon>Metazoa</taxon>
        <taxon>Chordata</taxon>
        <taxon>Craniata</taxon>
        <taxon>Vertebrata</taxon>
        <taxon>Euteleostomi</taxon>
        <taxon>Mammalia</taxon>
        <taxon>Eutheria</taxon>
        <taxon>Euarchontoglires</taxon>
        <taxon>Primates</taxon>
        <taxon>Haplorrhini</taxon>
        <taxon>Platyrrhini</taxon>
        <taxon>Cebidae</taxon>
        <taxon>Callitrichinae</taxon>
        <taxon>Saguinus</taxon>
    </lineage>
</organism>